<dbReference type="InterPro" id="IPR004352">
    <property type="entry name" value="GH114_TIM-barrel"/>
</dbReference>
<dbReference type="Proteomes" id="UP000639606">
    <property type="component" value="Unassembled WGS sequence"/>
</dbReference>
<dbReference type="SUPFAM" id="SSF51445">
    <property type="entry name" value="(Trans)glycosidases"/>
    <property type="match status" value="1"/>
</dbReference>
<protein>
    <recommendedName>
        <fullName evidence="1">Glycoside-hydrolase family GH114 TIM-barrel domain-containing protein</fullName>
    </recommendedName>
</protein>
<evidence type="ECO:0000313" key="3">
    <source>
        <dbReference type="Proteomes" id="UP000639606"/>
    </source>
</evidence>
<evidence type="ECO:0000259" key="1">
    <source>
        <dbReference type="Pfam" id="PF03537"/>
    </source>
</evidence>
<comment type="caution">
    <text evidence="2">The sequence shown here is derived from an EMBL/GenBank/DDBJ whole genome shotgun (WGS) entry which is preliminary data.</text>
</comment>
<dbReference type="AlphaFoldDB" id="A0A918AL95"/>
<dbReference type="Gene3D" id="3.20.20.70">
    <property type="entry name" value="Aldolase class I"/>
    <property type="match status" value="1"/>
</dbReference>
<dbReference type="Pfam" id="PF03537">
    <property type="entry name" value="Glyco_hydro_114"/>
    <property type="match status" value="1"/>
</dbReference>
<feature type="domain" description="Glycoside-hydrolase family GH114 TIM-barrel" evidence="1">
    <location>
        <begin position="16"/>
        <end position="237"/>
    </location>
</feature>
<keyword evidence="3" id="KW-1185">Reference proteome</keyword>
<gene>
    <name evidence="2" type="ORF">GCM10010185_29580</name>
</gene>
<dbReference type="PANTHER" id="PTHR35273">
    <property type="entry name" value="ALPHA-1,4 POLYGALACTOSAMINIDASE, PUTATIVE (AFU_ORTHOLOGUE AFUA_3G07890)-RELATED"/>
    <property type="match status" value="1"/>
</dbReference>
<evidence type="ECO:0000313" key="2">
    <source>
        <dbReference type="EMBL" id="GGP55123.1"/>
    </source>
</evidence>
<proteinExistence type="predicted"/>
<reference evidence="2" key="1">
    <citation type="journal article" date="2014" name="Int. J. Syst. Evol. Microbiol.">
        <title>Complete genome sequence of Corynebacterium casei LMG S-19264T (=DSM 44701T), isolated from a smear-ripened cheese.</title>
        <authorList>
            <consortium name="US DOE Joint Genome Institute (JGI-PGF)"/>
            <person name="Walter F."/>
            <person name="Albersmeier A."/>
            <person name="Kalinowski J."/>
            <person name="Ruckert C."/>
        </authorList>
    </citation>
    <scope>NUCLEOTIDE SEQUENCE</scope>
    <source>
        <strain evidence="2">JCM 3313</strain>
    </source>
</reference>
<dbReference type="PANTHER" id="PTHR35273:SF2">
    <property type="entry name" value="ALPHA-GALACTOSIDASE"/>
    <property type="match status" value="1"/>
</dbReference>
<name>A0A918AL95_9PSEU</name>
<sequence>MPAAAAATAFPVGVKVDYQLGGAYDPPNGVGLVVRDSTAEPEPGLYNVCYVNGFQTQPQDRELWLQQRRDLVLTDGRGRPVVDPGWPDELILDTSKADKRARIAAIIGETVRVCAESGFDAVEFDNLDSYTRSNGRLSLENNLAMATELVAIAHRHDLLAGQKNTTELGARGRDQAGFDFAVAEECVRWDECSAYTSVYGQRVFDVEYTDDLPGGVEQVCRTADRPAATLIRDRDLVPVGEPGYFYRHC</sequence>
<dbReference type="EMBL" id="BMRG01000004">
    <property type="protein sequence ID" value="GGP55123.1"/>
    <property type="molecule type" value="Genomic_DNA"/>
</dbReference>
<reference evidence="2" key="2">
    <citation type="submission" date="2020-09" db="EMBL/GenBank/DDBJ databases">
        <authorList>
            <person name="Sun Q."/>
            <person name="Ohkuma M."/>
        </authorList>
    </citation>
    <scope>NUCLEOTIDE SEQUENCE</scope>
    <source>
        <strain evidence="2">JCM 3313</strain>
    </source>
</reference>
<organism evidence="2 3">
    <name type="scientific">Saccharothrix coeruleofusca</name>
    <dbReference type="NCBI Taxonomy" id="33919"/>
    <lineage>
        <taxon>Bacteria</taxon>
        <taxon>Bacillati</taxon>
        <taxon>Actinomycetota</taxon>
        <taxon>Actinomycetes</taxon>
        <taxon>Pseudonocardiales</taxon>
        <taxon>Pseudonocardiaceae</taxon>
        <taxon>Saccharothrix</taxon>
    </lineage>
</organism>
<dbReference type="InterPro" id="IPR017853">
    <property type="entry name" value="GH"/>
</dbReference>
<accession>A0A918AL95</accession>
<dbReference type="InterPro" id="IPR013785">
    <property type="entry name" value="Aldolase_TIM"/>
</dbReference>